<dbReference type="InterPro" id="IPR013783">
    <property type="entry name" value="Ig-like_fold"/>
</dbReference>
<proteinExistence type="predicted"/>
<accession>A0A7J9S0E3</accession>
<dbReference type="RefSeq" id="WP_260170432.1">
    <property type="nucleotide sequence ID" value="NZ_JACHIQ010000003.1"/>
</dbReference>
<dbReference type="EMBL" id="JACHIQ010000003">
    <property type="protein sequence ID" value="MBB6067941.1"/>
    <property type="molecule type" value="Genomic_DNA"/>
</dbReference>
<evidence type="ECO:0000313" key="3">
    <source>
        <dbReference type="Proteomes" id="UP000584706"/>
    </source>
</evidence>
<dbReference type="Proteomes" id="UP000584706">
    <property type="component" value="Unassembled WGS sequence"/>
</dbReference>
<dbReference type="Pfam" id="PF19077">
    <property type="entry name" value="Big_13"/>
    <property type="match status" value="2"/>
</dbReference>
<gene>
    <name evidence="2" type="ORF">HNP97_001454</name>
</gene>
<reference evidence="2 3" key="1">
    <citation type="submission" date="2020-08" db="EMBL/GenBank/DDBJ databases">
        <title>Genomic Encyclopedia of Type Strains, Phase IV (KMG-V): Genome sequencing to study the core and pangenomes of soil and plant-associated prokaryotes.</title>
        <authorList>
            <person name="Whitman W."/>
        </authorList>
    </citation>
    <scope>NUCLEOTIDE SEQUENCE [LARGE SCALE GENOMIC DNA]</scope>
    <source>
        <strain evidence="2 3">DSM 7078</strain>
    </source>
</reference>
<name>A0A7J9S0E3_METMI</name>
<feature type="domain" description="Bacterial Ig-like" evidence="1">
    <location>
        <begin position="586"/>
        <end position="666"/>
    </location>
</feature>
<dbReference type="InterPro" id="IPR044016">
    <property type="entry name" value="Big_13"/>
</dbReference>
<evidence type="ECO:0000313" key="2">
    <source>
        <dbReference type="EMBL" id="MBB6067941.1"/>
    </source>
</evidence>
<protein>
    <recommendedName>
        <fullName evidence="1">Bacterial Ig-like domain-containing protein</fullName>
    </recommendedName>
</protein>
<dbReference type="AlphaFoldDB" id="A0A7J9S0E3"/>
<evidence type="ECO:0000259" key="1">
    <source>
        <dbReference type="Pfam" id="PF19077"/>
    </source>
</evidence>
<organism evidence="2 3">
    <name type="scientific">Methanococcus maripaludis</name>
    <name type="common">Methanococcus deltae</name>
    <dbReference type="NCBI Taxonomy" id="39152"/>
    <lineage>
        <taxon>Archaea</taxon>
        <taxon>Methanobacteriati</taxon>
        <taxon>Methanobacteriota</taxon>
        <taxon>Methanomada group</taxon>
        <taxon>Methanococci</taxon>
        <taxon>Methanococcales</taxon>
        <taxon>Methanococcaceae</taxon>
        <taxon>Methanococcus</taxon>
    </lineage>
</organism>
<sequence length="950" mass="101168">MKMNKVFMVLVLAILCCSLSTSYAAANIISPGEGELVTTDPFTFTFNSTIDVAGSWNYTFFVDLTGEVPGLTCDTESSADPQTVSVGTGEGLHNITLFVNDSDGVTNQTVTFTVDTVAPFVDAFVPDFTNDTTPTIELNLIDNVSSNINYTIYVDGSADVNGSVMNNTPTNVTLNELVEGDHSVTIEATDAHGWATNLSGFMMTVDTTAPVVTISTPIDGANITASNPQLNFTIADNLCDTINYFIDVDGTPVNDSTADNATAILYTLNLTDGTHTITVVAIDDAFNDANDSITVVVDTVAPFVDAFVPDFTNDTTPTIELNLIDNVSSNINYTIYVDGSADVNGSVMNNTPTNVTLNELVEGDHSVTIEATDAHGWATNLSGFMMTVDTTAPVVTISTPIDGANITASNPQLNFTIADNLCDTINYFIDVDGTPVNDSTADNATAILYTLNLTDGTHTITVVAIDDAFNDANDSITVVVDTVAPAVTINNPELDYNYSTNILNVTVTDDNLDTVIAEIDNGSVLENITLTETDGYFGNSTYVFAQGEYEVKIYANDSFGHVNSSETVYFMVDWTAPEVSIETPVNDSIINIANPQLNFTIIDNVCESVICNITVNGITVNSSEVNTSETLLFGLTLAEGENNITVTAIDDVGNIGENTTSVTVDTTNPTVVINNGFGPYNYNKSILNVTVTDFTPVTVIANIDNEINVTLENVSGFFGNSSFEFVEGFHNVTIVTTDLAGNVNSTENVSFIVDITNPEFEMGTANVSASKDLTISVYANDTWTGVIANISVIDAVTGELIDSKINSSFGSYNVTLTVLNDGIYNVTANATDMAGNENVTEPITVTVDTTNPTVVINNGFGPYNYNKSILNVTVTDFTPVTVIANIDNEINVTLENVSGFFGNSSFEFVEGFHNVTIVTTDLAGNVNSTENVTFSVDLTDPVITVNTVEG</sequence>
<comment type="caution">
    <text evidence="2">The sequence shown here is derived from an EMBL/GenBank/DDBJ whole genome shotgun (WGS) entry which is preliminary data.</text>
</comment>
<feature type="non-terminal residue" evidence="2">
    <location>
        <position position="950"/>
    </location>
</feature>
<dbReference type="Gene3D" id="2.60.40.10">
    <property type="entry name" value="Immunoglobulins"/>
    <property type="match status" value="6"/>
</dbReference>
<feature type="domain" description="Bacterial Ig-like" evidence="1">
    <location>
        <begin position="795"/>
        <end position="849"/>
    </location>
</feature>